<evidence type="ECO:0000256" key="1">
    <source>
        <dbReference type="ARBA" id="ARBA00009995"/>
    </source>
</evidence>
<dbReference type="InterPro" id="IPR050271">
    <property type="entry name" value="UDP-glycosyltransferase"/>
</dbReference>
<keyword evidence="5" id="KW-0472">Membrane</keyword>
<proteinExistence type="inferred from homology"/>
<feature type="transmembrane region" description="Helical" evidence="5">
    <location>
        <begin position="490"/>
        <end position="513"/>
    </location>
</feature>
<dbReference type="SUPFAM" id="SSF53756">
    <property type="entry name" value="UDP-Glycosyltransferase/glycogen phosphorylase"/>
    <property type="match status" value="1"/>
</dbReference>
<evidence type="ECO:0000256" key="5">
    <source>
        <dbReference type="RuleBase" id="RU362059"/>
    </source>
</evidence>
<feature type="chain" id="PRO_5033971430" description="UDP-glucuronosyltransferase" evidence="5">
    <location>
        <begin position="22"/>
        <end position="525"/>
    </location>
</feature>
<dbReference type="PROSITE" id="PS00375">
    <property type="entry name" value="UDPGT"/>
    <property type="match status" value="1"/>
</dbReference>
<keyword evidence="3 4" id="KW-0808">Transferase</keyword>
<sequence>MATRTIIVTIFLECIFRVASGANILFFSGIPSPSHSIWLRPLTTALAKKGHNVTVISPDVEKSPPSNLTYIHLENLYSAMFNSSQEVVPQFFELANSSPLTLLNVIDQFSIKCCNHGIKSKGFKQLMDYPKDFKFDVFLSDYMVGPCLASLLMYRFGIPPFIPVVPYNGLTTSSPYIGSYSYSAAIPNHVFDATEKMSFLERTKNLLYDSYESISKDLYLYPHADSVIKSIFPNAPSARELQKNIKLLFTNSNPMIQYKEPLMPMVIPVGGMHILPPKPLPNDLSQVISKSKEGFILFSLGSNVRSDQLGPERIRCILTAMKAFPQYQFLWKFESDKSKLPMAVPENVFIRAWMPQNDLLAHPSIKLFITHSGLLSTQEAFWHGVPLIGFPLFTDQFRNINYCTSIRVARRLSLETFAVDELIDAIRAMVTDPSYRTKMQRLSQHFRDQPQTPLERAVWWVEWVLRNPDVDVMQSNSINLWWFQKYLMDVFLFLFIVIVSVVVTLIVILRSIFRKKLSTHKNKSE</sequence>
<dbReference type="PANTHER" id="PTHR48043">
    <property type="entry name" value="EG:EG0003.4 PROTEIN-RELATED"/>
    <property type="match status" value="1"/>
</dbReference>
<keyword evidence="5" id="KW-0812">Transmembrane</keyword>
<evidence type="ECO:0000313" key="6">
    <source>
        <dbReference type="EMBL" id="CAG6513889.1"/>
    </source>
</evidence>
<accession>A0A8D8DN72</accession>
<comment type="similarity">
    <text evidence="1 4">Belongs to the UDP-glycosyltransferase family.</text>
</comment>
<evidence type="ECO:0000256" key="3">
    <source>
        <dbReference type="ARBA" id="ARBA00022679"/>
    </source>
</evidence>
<evidence type="ECO:0000256" key="2">
    <source>
        <dbReference type="ARBA" id="ARBA00022676"/>
    </source>
</evidence>
<dbReference type="FunFam" id="3.40.50.2000:FF:000021">
    <property type="entry name" value="UDP-glucuronosyltransferase"/>
    <property type="match status" value="1"/>
</dbReference>
<feature type="signal peptide" evidence="5">
    <location>
        <begin position="1"/>
        <end position="21"/>
    </location>
</feature>
<dbReference type="CDD" id="cd03784">
    <property type="entry name" value="GT1_Gtf-like"/>
    <property type="match status" value="1"/>
</dbReference>
<dbReference type="Gene3D" id="3.40.50.2000">
    <property type="entry name" value="Glycogen Phosphorylase B"/>
    <property type="match status" value="1"/>
</dbReference>
<dbReference type="Pfam" id="PF00201">
    <property type="entry name" value="UDPGT"/>
    <property type="match status" value="1"/>
</dbReference>
<protein>
    <recommendedName>
        <fullName evidence="5">UDP-glucuronosyltransferase</fullName>
        <ecNumber evidence="5">2.4.1.17</ecNumber>
    </recommendedName>
</protein>
<dbReference type="GO" id="GO:0015020">
    <property type="term" value="F:glucuronosyltransferase activity"/>
    <property type="evidence" value="ECO:0007669"/>
    <property type="project" value="UniProtKB-EC"/>
</dbReference>
<dbReference type="GO" id="GO:0016020">
    <property type="term" value="C:membrane"/>
    <property type="evidence" value="ECO:0007669"/>
    <property type="project" value="UniProtKB-SubCell"/>
</dbReference>
<organism evidence="6">
    <name type="scientific">Culex pipiens</name>
    <name type="common">House mosquito</name>
    <dbReference type="NCBI Taxonomy" id="7175"/>
    <lineage>
        <taxon>Eukaryota</taxon>
        <taxon>Metazoa</taxon>
        <taxon>Ecdysozoa</taxon>
        <taxon>Arthropoda</taxon>
        <taxon>Hexapoda</taxon>
        <taxon>Insecta</taxon>
        <taxon>Pterygota</taxon>
        <taxon>Neoptera</taxon>
        <taxon>Endopterygota</taxon>
        <taxon>Diptera</taxon>
        <taxon>Nematocera</taxon>
        <taxon>Culicoidea</taxon>
        <taxon>Culicidae</taxon>
        <taxon>Culicinae</taxon>
        <taxon>Culicini</taxon>
        <taxon>Culex</taxon>
        <taxon>Culex</taxon>
    </lineage>
</organism>
<dbReference type="AlphaFoldDB" id="A0A8D8DN72"/>
<name>A0A8D8DN72_CULPI</name>
<dbReference type="EMBL" id="HBUE01274108">
    <property type="protein sequence ID" value="CAG6565370.1"/>
    <property type="molecule type" value="Transcribed_RNA"/>
</dbReference>
<dbReference type="InterPro" id="IPR002213">
    <property type="entry name" value="UDP_glucos_trans"/>
</dbReference>
<comment type="subcellular location">
    <subcellularLocation>
        <location evidence="5">Membrane</location>
        <topology evidence="5">Single-pass membrane protein</topology>
    </subcellularLocation>
</comment>
<keyword evidence="5" id="KW-0732">Signal</keyword>
<keyword evidence="2 4" id="KW-0328">Glycosyltransferase</keyword>
<dbReference type="PANTHER" id="PTHR48043:SF159">
    <property type="entry name" value="EG:EG0003.4 PROTEIN-RELATED"/>
    <property type="match status" value="1"/>
</dbReference>
<dbReference type="EC" id="2.4.1.17" evidence="5"/>
<evidence type="ECO:0000256" key="4">
    <source>
        <dbReference type="RuleBase" id="RU003718"/>
    </source>
</evidence>
<keyword evidence="5" id="KW-1133">Transmembrane helix</keyword>
<dbReference type="EMBL" id="HBUE01168740">
    <property type="protein sequence ID" value="CAG6513889.1"/>
    <property type="molecule type" value="Transcribed_RNA"/>
</dbReference>
<dbReference type="EMBL" id="HBUE01125448">
    <property type="protein sequence ID" value="CAG6494518.1"/>
    <property type="molecule type" value="Transcribed_RNA"/>
</dbReference>
<reference evidence="6" key="1">
    <citation type="submission" date="2021-05" db="EMBL/GenBank/DDBJ databases">
        <authorList>
            <person name="Alioto T."/>
            <person name="Alioto T."/>
            <person name="Gomez Garrido J."/>
        </authorList>
    </citation>
    <scope>NUCLEOTIDE SEQUENCE</scope>
</reference>
<comment type="catalytic activity">
    <reaction evidence="5">
        <text>glucuronate acceptor + UDP-alpha-D-glucuronate = acceptor beta-D-glucuronoside + UDP + H(+)</text>
        <dbReference type="Rhea" id="RHEA:21032"/>
        <dbReference type="ChEBI" id="CHEBI:15378"/>
        <dbReference type="ChEBI" id="CHEBI:58052"/>
        <dbReference type="ChEBI" id="CHEBI:58223"/>
        <dbReference type="ChEBI" id="CHEBI:132367"/>
        <dbReference type="ChEBI" id="CHEBI:132368"/>
        <dbReference type="EC" id="2.4.1.17"/>
    </reaction>
</comment>
<dbReference type="InterPro" id="IPR035595">
    <property type="entry name" value="UDP_glycos_trans_CS"/>
</dbReference>